<dbReference type="Pfam" id="PF04542">
    <property type="entry name" value="Sigma70_r2"/>
    <property type="match status" value="1"/>
</dbReference>
<keyword evidence="4" id="KW-0804">Transcription</keyword>
<dbReference type="InterPro" id="IPR014327">
    <property type="entry name" value="RNA_pol_sigma70_bacteroid"/>
</dbReference>
<dbReference type="RefSeq" id="WP_345242602.1">
    <property type="nucleotide sequence ID" value="NZ_BAABHD010000022.1"/>
</dbReference>
<dbReference type="NCBIfam" id="TIGR02937">
    <property type="entry name" value="sigma70-ECF"/>
    <property type="match status" value="1"/>
</dbReference>
<evidence type="ECO:0000259" key="5">
    <source>
        <dbReference type="Pfam" id="PF04542"/>
    </source>
</evidence>
<feature type="domain" description="RNA polymerase sigma-70 region 2" evidence="5">
    <location>
        <begin position="33"/>
        <end position="91"/>
    </location>
</feature>
<dbReference type="InterPro" id="IPR039425">
    <property type="entry name" value="RNA_pol_sigma-70-like"/>
</dbReference>
<name>A0ABP8MQ67_9BACT</name>
<evidence type="ECO:0000256" key="2">
    <source>
        <dbReference type="ARBA" id="ARBA00023015"/>
    </source>
</evidence>
<dbReference type="InterPro" id="IPR013324">
    <property type="entry name" value="RNA_pol_sigma_r3/r4-like"/>
</dbReference>
<gene>
    <name evidence="7" type="ORF">GCM10023189_17460</name>
</gene>
<dbReference type="InterPro" id="IPR013249">
    <property type="entry name" value="RNA_pol_sigma70_r4_t2"/>
</dbReference>
<dbReference type="InterPro" id="IPR007627">
    <property type="entry name" value="RNA_pol_sigma70_r2"/>
</dbReference>
<accession>A0ABP8MQ67</accession>
<dbReference type="Pfam" id="PF08281">
    <property type="entry name" value="Sigma70_r4_2"/>
    <property type="match status" value="1"/>
</dbReference>
<dbReference type="Proteomes" id="UP001501175">
    <property type="component" value="Unassembled WGS sequence"/>
</dbReference>
<dbReference type="SUPFAM" id="SSF88946">
    <property type="entry name" value="Sigma2 domain of RNA polymerase sigma factors"/>
    <property type="match status" value="1"/>
</dbReference>
<organism evidence="7 8">
    <name type="scientific">Nibrella saemangeumensis</name>
    <dbReference type="NCBI Taxonomy" id="1084526"/>
    <lineage>
        <taxon>Bacteria</taxon>
        <taxon>Pseudomonadati</taxon>
        <taxon>Bacteroidota</taxon>
        <taxon>Cytophagia</taxon>
        <taxon>Cytophagales</taxon>
        <taxon>Spirosomataceae</taxon>
        <taxon>Nibrella</taxon>
    </lineage>
</organism>
<feature type="domain" description="RNA polymerase sigma factor 70 region 4 type 2" evidence="6">
    <location>
        <begin position="123"/>
        <end position="175"/>
    </location>
</feature>
<dbReference type="InterPro" id="IPR013325">
    <property type="entry name" value="RNA_pol_sigma_r2"/>
</dbReference>
<comment type="similarity">
    <text evidence="1">Belongs to the sigma-70 factor family. ECF subfamily.</text>
</comment>
<evidence type="ECO:0000256" key="1">
    <source>
        <dbReference type="ARBA" id="ARBA00010641"/>
    </source>
</evidence>
<dbReference type="Gene3D" id="1.10.1740.10">
    <property type="match status" value="1"/>
</dbReference>
<evidence type="ECO:0000313" key="8">
    <source>
        <dbReference type="Proteomes" id="UP001501175"/>
    </source>
</evidence>
<keyword evidence="2" id="KW-0805">Transcription regulation</keyword>
<sequence length="195" mass="23085">MHDFSILSEKELLMSLQRGNPQAFAQIYKTYWYPLYQTALARLKNREVAEEIVQELFIQLWERRENLQIGKLENYLFRALKYSIIDLIRAQVVQDRYLDHYQAFTAQEETTTEEETTYDTLRTCLEQGLNTLPEKTRNIFVLSRIEGWPVSRIASHFQVTDKAVEYHLTKSLKTLRLYLKGIVLTAPSFLCSYLF</sequence>
<evidence type="ECO:0000256" key="3">
    <source>
        <dbReference type="ARBA" id="ARBA00023082"/>
    </source>
</evidence>
<evidence type="ECO:0000313" key="7">
    <source>
        <dbReference type="EMBL" id="GAA4453047.1"/>
    </source>
</evidence>
<evidence type="ECO:0000256" key="4">
    <source>
        <dbReference type="ARBA" id="ARBA00023163"/>
    </source>
</evidence>
<dbReference type="SUPFAM" id="SSF88659">
    <property type="entry name" value="Sigma3 and sigma4 domains of RNA polymerase sigma factors"/>
    <property type="match status" value="1"/>
</dbReference>
<evidence type="ECO:0000259" key="6">
    <source>
        <dbReference type="Pfam" id="PF08281"/>
    </source>
</evidence>
<reference evidence="8" key="1">
    <citation type="journal article" date="2019" name="Int. J. Syst. Evol. Microbiol.">
        <title>The Global Catalogue of Microorganisms (GCM) 10K type strain sequencing project: providing services to taxonomists for standard genome sequencing and annotation.</title>
        <authorList>
            <consortium name="The Broad Institute Genomics Platform"/>
            <consortium name="The Broad Institute Genome Sequencing Center for Infectious Disease"/>
            <person name="Wu L."/>
            <person name="Ma J."/>
        </authorList>
    </citation>
    <scope>NUCLEOTIDE SEQUENCE [LARGE SCALE GENOMIC DNA]</scope>
    <source>
        <strain evidence="8">JCM 17927</strain>
    </source>
</reference>
<dbReference type="InterPro" id="IPR014284">
    <property type="entry name" value="RNA_pol_sigma-70_dom"/>
</dbReference>
<protein>
    <submittedName>
        <fullName evidence="7">RNA polymerase sigma-70 factor</fullName>
    </submittedName>
</protein>
<keyword evidence="3" id="KW-0731">Sigma factor</keyword>
<dbReference type="EMBL" id="BAABHD010000022">
    <property type="protein sequence ID" value="GAA4453047.1"/>
    <property type="molecule type" value="Genomic_DNA"/>
</dbReference>
<dbReference type="PANTHER" id="PTHR43133:SF46">
    <property type="entry name" value="RNA POLYMERASE SIGMA-70 FACTOR ECF SUBFAMILY"/>
    <property type="match status" value="1"/>
</dbReference>
<dbReference type="NCBIfam" id="TIGR02985">
    <property type="entry name" value="Sig70_bacteroi1"/>
    <property type="match status" value="1"/>
</dbReference>
<proteinExistence type="inferred from homology"/>
<dbReference type="Gene3D" id="1.10.10.10">
    <property type="entry name" value="Winged helix-like DNA-binding domain superfamily/Winged helix DNA-binding domain"/>
    <property type="match status" value="1"/>
</dbReference>
<keyword evidence="8" id="KW-1185">Reference proteome</keyword>
<dbReference type="PANTHER" id="PTHR43133">
    <property type="entry name" value="RNA POLYMERASE ECF-TYPE SIGMA FACTO"/>
    <property type="match status" value="1"/>
</dbReference>
<dbReference type="InterPro" id="IPR036388">
    <property type="entry name" value="WH-like_DNA-bd_sf"/>
</dbReference>
<comment type="caution">
    <text evidence="7">The sequence shown here is derived from an EMBL/GenBank/DDBJ whole genome shotgun (WGS) entry which is preliminary data.</text>
</comment>